<accession>A0A1W1XZP1</accession>
<evidence type="ECO:0000313" key="4">
    <source>
        <dbReference type="Proteomes" id="UP000192468"/>
    </source>
</evidence>
<name>A0A1W1XZP1_9CLOT</name>
<feature type="transmembrane region" description="Helical" evidence="1">
    <location>
        <begin position="6"/>
        <end position="25"/>
    </location>
</feature>
<feature type="domain" description="Prepilin type IV endopeptidase peptidase" evidence="2">
    <location>
        <begin position="68"/>
        <end position="173"/>
    </location>
</feature>
<dbReference type="InterPro" id="IPR000045">
    <property type="entry name" value="Prepilin_IV_endopep_pep"/>
</dbReference>
<dbReference type="OrthoDB" id="9915498at2"/>
<feature type="transmembrane region" description="Helical" evidence="1">
    <location>
        <begin position="37"/>
        <end position="58"/>
    </location>
</feature>
<feature type="transmembrane region" description="Helical" evidence="1">
    <location>
        <begin position="100"/>
        <end position="125"/>
    </location>
</feature>
<dbReference type="EMBL" id="FWXH01000034">
    <property type="protein sequence ID" value="SMC29001.1"/>
    <property type="molecule type" value="Genomic_DNA"/>
</dbReference>
<keyword evidence="1" id="KW-0812">Transmembrane</keyword>
<sequence>MKNILILIIVSIFFIVSSFKLIGYINIKDSQHISCKLINKINLCIVSSILNILLYLKVGLNFEYIVYFILIIFITMTAYIDYFTHYIYKITTFPMLSISFVYYAINIMENNVCIDSFVSIFFSYVMLKVFSRLNWIGDGDVDVFVIISFIIFKDNTLAIIDIILSMSISGLVGIFMLVTKKADLNHRKPLCPSIAIATYIILLIM</sequence>
<keyword evidence="1" id="KW-1133">Transmembrane helix</keyword>
<dbReference type="STRING" id="1121291.SAMN02745134_03748"/>
<feature type="transmembrane region" description="Helical" evidence="1">
    <location>
        <begin position="157"/>
        <end position="178"/>
    </location>
</feature>
<evidence type="ECO:0000259" key="2">
    <source>
        <dbReference type="Pfam" id="PF01478"/>
    </source>
</evidence>
<dbReference type="Pfam" id="PF01478">
    <property type="entry name" value="Peptidase_A24"/>
    <property type="match status" value="1"/>
</dbReference>
<dbReference type="GO" id="GO:0016020">
    <property type="term" value="C:membrane"/>
    <property type="evidence" value="ECO:0007669"/>
    <property type="project" value="InterPro"/>
</dbReference>
<evidence type="ECO:0000313" key="3">
    <source>
        <dbReference type="EMBL" id="SMC29001.1"/>
    </source>
</evidence>
<keyword evidence="4" id="KW-1185">Reference proteome</keyword>
<feature type="transmembrane region" description="Helical" evidence="1">
    <location>
        <begin position="64"/>
        <end position="88"/>
    </location>
</feature>
<protein>
    <submittedName>
        <fullName evidence="3">Type IV leader peptidase family protein</fullName>
    </submittedName>
</protein>
<evidence type="ECO:0000256" key="1">
    <source>
        <dbReference type="SAM" id="Phobius"/>
    </source>
</evidence>
<dbReference type="GO" id="GO:0004190">
    <property type="term" value="F:aspartic-type endopeptidase activity"/>
    <property type="evidence" value="ECO:0007669"/>
    <property type="project" value="InterPro"/>
</dbReference>
<dbReference type="RefSeq" id="WP_084117724.1">
    <property type="nucleotide sequence ID" value="NZ_FWXH01000034.1"/>
</dbReference>
<keyword evidence="1" id="KW-0472">Membrane</keyword>
<proteinExistence type="predicted"/>
<dbReference type="AlphaFoldDB" id="A0A1W1XZP1"/>
<dbReference type="Proteomes" id="UP000192468">
    <property type="component" value="Unassembled WGS sequence"/>
</dbReference>
<gene>
    <name evidence="3" type="ORF">SAMN02745134_03748</name>
</gene>
<reference evidence="3 4" key="1">
    <citation type="submission" date="2017-04" db="EMBL/GenBank/DDBJ databases">
        <authorList>
            <person name="Afonso C.L."/>
            <person name="Miller P.J."/>
            <person name="Scott M.A."/>
            <person name="Spackman E."/>
            <person name="Goraichik I."/>
            <person name="Dimitrov K.M."/>
            <person name="Suarez D.L."/>
            <person name="Swayne D.E."/>
        </authorList>
    </citation>
    <scope>NUCLEOTIDE SEQUENCE [LARGE SCALE GENOMIC DNA]</scope>
    <source>
        <strain evidence="3 4">DSM 12555</strain>
    </source>
</reference>
<organism evidence="3 4">
    <name type="scientific">Clostridium acidisoli DSM 12555</name>
    <dbReference type="NCBI Taxonomy" id="1121291"/>
    <lineage>
        <taxon>Bacteria</taxon>
        <taxon>Bacillati</taxon>
        <taxon>Bacillota</taxon>
        <taxon>Clostridia</taxon>
        <taxon>Eubacteriales</taxon>
        <taxon>Clostridiaceae</taxon>
        <taxon>Clostridium</taxon>
    </lineage>
</organism>